<dbReference type="Proteomes" id="UP001215280">
    <property type="component" value="Unassembled WGS sequence"/>
</dbReference>
<dbReference type="EMBL" id="JARJLG010000364">
    <property type="protein sequence ID" value="KAJ7714697.1"/>
    <property type="molecule type" value="Genomic_DNA"/>
</dbReference>
<accession>A0AAD7H8N6</accession>
<evidence type="ECO:0000313" key="1">
    <source>
        <dbReference type="EMBL" id="KAJ7714697.1"/>
    </source>
</evidence>
<protein>
    <recommendedName>
        <fullName evidence="3">F-box domain-containing protein</fullName>
    </recommendedName>
</protein>
<reference evidence="1" key="1">
    <citation type="submission" date="2023-03" db="EMBL/GenBank/DDBJ databases">
        <title>Massive genome expansion in bonnet fungi (Mycena s.s.) driven by repeated elements and novel gene families across ecological guilds.</title>
        <authorList>
            <consortium name="Lawrence Berkeley National Laboratory"/>
            <person name="Harder C.B."/>
            <person name="Miyauchi S."/>
            <person name="Viragh M."/>
            <person name="Kuo A."/>
            <person name="Thoen E."/>
            <person name="Andreopoulos B."/>
            <person name="Lu D."/>
            <person name="Skrede I."/>
            <person name="Drula E."/>
            <person name="Henrissat B."/>
            <person name="Morin E."/>
            <person name="Kohler A."/>
            <person name="Barry K."/>
            <person name="LaButti K."/>
            <person name="Morin E."/>
            <person name="Salamov A."/>
            <person name="Lipzen A."/>
            <person name="Mereny Z."/>
            <person name="Hegedus B."/>
            <person name="Baldrian P."/>
            <person name="Stursova M."/>
            <person name="Weitz H."/>
            <person name="Taylor A."/>
            <person name="Grigoriev I.V."/>
            <person name="Nagy L.G."/>
            <person name="Martin F."/>
            <person name="Kauserud H."/>
        </authorList>
    </citation>
    <scope>NUCLEOTIDE SEQUENCE</scope>
    <source>
        <strain evidence="1">CBHHK188m</strain>
    </source>
</reference>
<name>A0AAD7H8N6_9AGAR</name>
<proteinExistence type="predicted"/>
<dbReference type="AlphaFoldDB" id="A0AAD7H8N6"/>
<keyword evidence="2" id="KW-1185">Reference proteome</keyword>
<gene>
    <name evidence="1" type="ORF">DFH07DRAFT_374328</name>
</gene>
<dbReference type="Gene3D" id="3.80.10.10">
    <property type="entry name" value="Ribonuclease Inhibitor"/>
    <property type="match status" value="1"/>
</dbReference>
<evidence type="ECO:0008006" key="3">
    <source>
        <dbReference type="Google" id="ProtNLM"/>
    </source>
</evidence>
<organism evidence="1 2">
    <name type="scientific">Mycena maculata</name>
    <dbReference type="NCBI Taxonomy" id="230809"/>
    <lineage>
        <taxon>Eukaryota</taxon>
        <taxon>Fungi</taxon>
        <taxon>Dikarya</taxon>
        <taxon>Basidiomycota</taxon>
        <taxon>Agaricomycotina</taxon>
        <taxon>Agaricomycetes</taxon>
        <taxon>Agaricomycetidae</taxon>
        <taxon>Agaricales</taxon>
        <taxon>Marasmiineae</taxon>
        <taxon>Mycenaceae</taxon>
        <taxon>Mycena</taxon>
    </lineage>
</organism>
<comment type="caution">
    <text evidence="1">The sequence shown here is derived from an EMBL/GenBank/DDBJ whole genome shotgun (WGS) entry which is preliminary data.</text>
</comment>
<sequence length="537" mass="59127">MHRCLAIPEIIRIICNKLGADHAGHMALSRLAVTCRAFLNPALDPLWRHQDNLVAILGCIPDFWVHPEPVNVHGPKCPTLNPACIPTSADWARVLFYSTRIKSFSLPVYHSRELGASSDVLEFIHLSFPGDVLFPHVETLRVELYPSLMHHLRLFLSPKLMDIHLELWGSATRLALLPLLGAKCPLLTDLSVHFNSLDATPDLRARAASALVRSLNSIRTISIGAMDAAACRHLGSLANLTSLSIQMIHEPLLPVELHPTPSSSHSTFLSLRELNIHAERVELAIDFIPAISQSPLDSLDISIGTSALEPQSRHLCVILATLCSKAISSIDINLGGCTDDVSANPQAYTVVPATLKPLLEFGNLVHASVTVPFGLCLDNAFMHEMAVAWPYIEQLRLTRPYVVGEPSPPSQIDIASLLAFASHCPDLRTLTIPLSAQPPEPADVPNTPRATQSTLTVLRVQDSPIEAPFPIAAFLSSVFPALDRIRTAREGYHLEEDPAPHDAETHKKWKEVEKLVPLLVAVRDEDERHWRGQFGWM</sequence>
<evidence type="ECO:0000313" key="2">
    <source>
        <dbReference type="Proteomes" id="UP001215280"/>
    </source>
</evidence>
<dbReference type="InterPro" id="IPR032675">
    <property type="entry name" value="LRR_dom_sf"/>
</dbReference>